<evidence type="ECO:0000313" key="2">
    <source>
        <dbReference type="Proteomes" id="UP000622552"/>
    </source>
</evidence>
<dbReference type="InterPro" id="IPR045864">
    <property type="entry name" value="aa-tRNA-synth_II/BPL/LPL"/>
</dbReference>
<sequence length="280" mass="30902">MNNGLTALGPGATDLLRCLDGIFEGWGHGDGAVSMIMPPLLPVRSLARLDFYQNFPHQAMLVSSLDMSKRQSLPADGETGEFDTFFLEPAQLALPSAACFGVYLHYEGQQLPGDTLVTVLGRCFRREDHYVDLRRLLGFHMREVVAMGSQEFVEAHLLRFSDRVAAFAAALDLPLRKDVATDPFFDGESPRALLQRLSPVKHEFLAGDMAIASVNMHRNFFGDRCAITLAPEANPVFTSCAAFGLERWLSALFERFGDWEEAQSAVLKASSNMDTKGVLL</sequence>
<dbReference type="SUPFAM" id="SSF55681">
    <property type="entry name" value="Class II aaRS and biotin synthetases"/>
    <property type="match status" value="1"/>
</dbReference>
<reference evidence="1" key="1">
    <citation type="submission" date="2020-11" db="EMBL/GenBank/DDBJ databases">
        <title>Sequencing the genomes of 1000 actinobacteria strains.</title>
        <authorList>
            <person name="Klenk H.-P."/>
        </authorList>
    </citation>
    <scope>NUCLEOTIDE SEQUENCE</scope>
    <source>
        <strain evidence="1">DSM 45356</strain>
    </source>
</reference>
<gene>
    <name evidence="1" type="ORF">IW245_002112</name>
</gene>
<protein>
    <submittedName>
        <fullName evidence="1">Seryl-tRNA synthetase</fullName>
    </submittedName>
</protein>
<dbReference type="Gene3D" id="3.30.930.10">
    <property type="entry name" value="Bira Bifunctional Protein, Domain 2"/>
    <property type="match status" value="1"/>
</dbReference>
<evidence type="ECO:0000313" key="1">
    <source>
        <dbReference type="EMBL" id="MBG6135918.1"/>
    </source>
</evidence>
<dbReference type="AlphaFoldDB" id="A0A8J7G8Z6"/>
<proteinExistence type="predicted"/>
<dbReference type="RefSeq" id="WP_197002968.1">
    <property type="nucleotide sequence ID" value="NZ_BONS01000001.1"/>
</dbReference>
<comment type="caution">
    <text evidence="1">The sequence shown here is derived from an EMBL/GenBank/DDBJ whole genome shotgun (WGS) entry which is preliminary data.</text>
</comment>
<dbReference type="EMBL" id="JADOUF010000001">
    <property type="protein sequence ID" value="MBG6135918.1"/>
    <property type="molecule type" value="Genomic_DNA"/>
</dbReference>
<dbReference type="Proteomes" id="UP000622552">
    <property type="component" value="Unassembled WGS sequence"/>
</dbReference>
<name>A0A8J7G8Z6_9ACTN</name>
<accession>A0A8J7G8Z6</accession>
<organism evidence="1 2">
    <name type="scientific">Longispora fulva</name>
    <dbReference type="NCBI Taxonomy" id="619741"/>
    <lineage>
        <taxon>Bacteria</taxon>
        <taxon>Bacillati</taxon>
        <taxon>Actinomycetota</taxon>
        <taxon>Actinomycetes</taxon>
        <taxon>Micromonosporales</taxon>
        <taxon>Micromonosporaceae</taxon>
        <taxon>Longispora</taxon>
    </lineage>
</organism>
<keyword evidence="2" id="KW-1185">Reference proteome</keyword>